<evidence type="ECO:0000313" key="1">
    <source>
        <dbReference type="EMBL" id="CAK1553866.1"/>
    </source>
</evidence>
<protein>
    <submittedName>
        <fullName evidence="1">Uncharacterized protein</fullName>
    </submittedName>
</protein>
<name>A0AAV1K0C5_9NEOP</name>
<accession>A0AAV1K0C5</accession>
<dbReference type="AlphaFoldDB" id="A0AAV1K0C5"/>
<proteinExistence type="predicted"/>
<dbReference type="EMBL" id="CAVLEF010000248">
    <property type="protein sequence ID" value="CAK1553866.1"/>
    <property type="molecule type" value="Genomic_DNA"/>
</dbReference>
<keyword evidence="2" id="KW-1185">Reference proteome</keyword>
<dbReference type="Proteomes" id="UP001497472">
    <property type="component" value="Unassembled WGS sequence"/>
</dbReference>
<organism evidence="1 2">
    <name type="scientific">Leptosia nina</name>
    <dbReference type="NCBI Taxonomy" id="320188"/>
    <lineage>
        <taxon>Eukaryota</taxon>
        <taxon>Metazoa</taxon>
        <taxon>Ecdysozoa</taxon>
        <taxon>Arthropoda</taxon>
        <taxon>Hexapoda</taxon>
        <taxon>Insecta</taxon>
        <taxon>Pterygota</taxon>
        <taxon>Neoptera</taxon>
        <taxon>Endopterygota</taxon>
        <taxon>Lepidoptera</taxon>
        <taxon>Glossata</taxon>
        <taxon>Ditrysia</taxon>
        <taxon>Papilionoidea</taxon>
        <taxon>Pieridae</taxon>
        <taxon>Pierinae</taxon>
        <taxon>Leptosia</taxon>
    </lineage>
</organism>
<reference evidence="1 2" key="1">
    <citation type="submission" date="2023-11" db="EMBL/GenBank/DDBJ databases">
        <authorList>
            <person name="Okamura Y."/>
        </authorList>
    </citation>
    <scope>NUCLEOTIDE SEQUENCE [LARGE SCALE GENOMIC DNA]</scope>
</reference>
<evidence type="ECO:0000313" key="2">
    <source>
        <dbReference type="Proteomes" id="UP001497472"/>
    </source>
</evidence>
<sequence length="98" mass="10748">MYDNAYKCHDGERSLGFVRSLAPSQRTAGVAGAKENKRAGYEDARASRLICERLLDNIVSHTLHSAKKNIQLRRSLAAAANKASTRFISDDLCALLAK</sequence>
<comment type="caution">
    <text evidence="1">The sequence shown here is derived from an EMBL/GenBank/DDBJ whole genome shotgun (WGS) entry which is preliminary data.</text>
</comment>
<gene>
    <name evidence="1" type="ORF">LNINA_LOCUS12831</name>
</gene>